<dbReference type="eggNOG" id="ENOG502RZA5">
    <property type="taxonomic scope" value="Eukaryota"/>
</dbReference>
<feature type="transmembrane region" description="Helical" evidence="6">
    <location>
        <begin position="186"/>
        <end position="205"/>
    </location>
</feature>
<evidence type="ECO:0000256" key="6">
    <source>
        <dbReference type="SAM" id="Phobius"/>
    </source>
</evidence>
<proteinExistence type="predicted"/>
<dbReference type="Proteomes" id="UP000002499">
    <property type="component" value="Unassembled WGS sequence"/>
</dbReference>
<dbReference type="PANTHER" id="PTHR31465">
    <property type="entry name" value="PROTEIN RTA1-RELATED"/>
    <property type="match status" value="1"/>
</dbReference>
<comment type="subcellular location">
    <subcellularLocation>
        <location evidence="1">Membrane</location>
        <topology evidence="1">Multi-pass membrane protein</topology>
    </subcellularLocation>
</comment>
<gene>
    <name evidence="7" type="ORF">MAC_01267</name>
</gene>
<dbReference type="OrthoDB" id="5384040at2759"/>
<reference evidence="7 8" key="1">
    <citation type="journal article" date="2011" name="PLoS Genet.">
        <title>Genome sequencing and comparative transcriptomics of the model entomopathogenic fungi Metarhizium anisopliae and M. acridum.</title>
        <authorList>
            <person name="Gao Q."/>
            <person name="Jin K."/>
            <person name="Ying S.H."/>
            <person name="Zhang Y."/>
            <person name="Xiao G."/>
            <person name="Shang Y."/>
            <person name="Duan Z."/>
            <person name="Hu X."/>
            <person name="Xie X.Q."/>
            <person name="Zhou G."/>
            <person name="Peng G."/>
            <person name="Luo Z."/>
            <person name="Huang W."/>
            <person name="Wang B."/>
            <person name="Fang W."/>
            <person name="Wang S."/>
            <person name="Zhong Y."/>
            <person name="Ma L.J."/>
            <person name="St Leger R.J."/>
            <person name="Zhao G.P."/>
            <person name="Pei Y."/>
            <person name="Feng M.G."/>
            <person name="Xia Y."/>
            <person name="Wang C."/>
        </authorList>
    </citation>
    <scope>NUCLEOTIDE SEQUENCE [LARGE SCALE GENOMIC DNA]</scope>
    <source>
        <strain evidence="7 8">CQMa 102</strain>
    </source>
</reference>
<feature type="transmembrane region" description="Helical" evidence="6">
    <location>
        <begin position="44"/>
        <end position="62"/>
    </location>
</feature>
<dbReference type="HOGENOM" id="CLU_1111617_0_0_1"/>
<evidence type="ECO:0000256" key="2">
    <source>
        <dbReference type="ARBA" id="ARBA00022692"/>
    </source>
</evidence>
<evidence type="ECO:0000256" key="5">
    <source>
        <dbReference type="SAM" id="MobiDB-lite"/>
    </source>
</evidence>
<evidence type="ECO:0000313" key="7">
    <source>
        <dbReference type="EMBL" id="EFY92631.1"/>
    </source>
</evidence>
<evidence type="ECO:0000313" key="8">
    <source>
        <dbReference type="Proteomes" id="UP000002499"/>
    </source>
</evidence>
<dbReference type="PANTHER" id="PTHR31465:SF15">
    <property type="entry name" value="LIPID TRANSPORTER ATNI-RELATED"/>
    <property type="match status" value="1"/>
</dbReference>
<dbReference type="Pfam" id="PF04479">
    <property type="entry name" value="RTA1"/>
    <property type="match status" value="2"/>
</dbReference>
<keyword evidence="4 6" id="KW-0472">Membrane</keyword>
<dbReference type="GeneID" id="19245578"/>
<name>E9DUG9_METAQ</name>
<dbReference type="KEGG" id="maw:19245578"/>
<dbReference type="InParanoid" id="E9DUG9"/>
<protein>
    <submittedName>
        <fullName evidence="7">RTA1 domain protein, putative</fullName>
    </submittedName>
</protein>
<sequence>MENENENGTPKLFRDQRLRLHYGCSDGILGLASEEDLGHQSHQLTLIFVWLDIVCFLVQGGGGSMLYGDSSAGVKNIGIKMYTAGIGLQLGHVVIFTGMTLFFYWKMRRVTGRHVRRMGWLIWTMLLVLAMIVAGSFVVLVPGNERADGIELSQMRIIFRLVEFGPGLNHYSPMLGNETYPFMLDAFPMLVAFVALSVMHPGYVLRGPDGDFPRLTRAEKKAIRQQKKEEEKRTKEGCKEGTVCRQAHEY</sequence>
<keyword evidence="3 6" id="KW-1133">Transmembrane helix</keyword>
<evidence type="ECO:0000256" key="3">
    <source>
        <dbReference type="ARBA" id="ARBA00022989"/>
    </source>
</evidence>
<feature type="compositionally biased region" description="Basic and acidic residues" evidence="5">
    <location>
        <begin position="224"/>
        <end position="239"/>
    </location>
</feature>
<evidence type="ECO:0000256" key="4">
    <source>
        <dbReference type="ARBA" id="ARBA00023136"/>
    </source>
</evidence>
<organism evidence="8">
    <name type="scientific">Metarhizium acridum (strain CQMa 102)</name>
    <dbReference type="NCBI Taxonomy" id="655827"/>
    <lineage>
        <taxon>Eukaryota</taxon>
        <taxon>Fungi</taxon>
        <taxon>Dikarya</taxon>
        <taxon>Ascomycota</taxon>
        <taxon>Pezizomycotina</taxon>
        <taxon>Sordariomycetes</taxon>
        <taxon>Hypocreomycetidae</taxon>
        <taxon>Hypocreales</taxon>
        <taxon>Clavicipitaceae</taxon>
        <taxon>Metarhizium</taxon>
    </lineage>
</organism>
<keyword evidence="8" id="KW-1185">Reference proteome</keyword>
<evidence type="ECO:0000256" key="1">
    <source>
        <dbReference type="ARBA" id="ARBA00004141"/>
    </source>
</evidence>
<accession>E9DUG9</accession>
<dbReference type="EMBL" id="GL698474">
    <property type="protein sequence ID" value="EFY92631.1"/>
    <property type="molecule type" value="Genomic_DNA"/>
</dbReference>
<feature type="region of interest" description="Disordered" evidence="5">
    <location>
        <begin position="224"/>
        <end position="250"/>
    </location>
</feature>
<dbReference type="GO" id="GO:0016020">
    <property type="term" value="C:membrane"/>
    <property type="evidence" value="ECO:0007669"/>
    <property type="project" value="UniProtKB-SubCell"/>
</dbReference>
<feature type="transmembrane region" description="Helical" evidence="6">
    <location>
        <begin position="82"/>
        <end position="105"/>
    </location>
</feature>
<dbReference type="AlphaFoldDB" id="E9DUG9"/>
<feature type="transmembrane region" description="Helical" evidence="6">
    <location>
        <begin position="117"/>
        <end position="141"/>
    </location>
</feature>
<dbReference type="InterPro" id="IPR007568">
    <property type="entry name" value="RTA1"/>
</dbReference>
<keyword evidence="2 6" id="KW-0812">Transmembrane</keyword>